<keyword evidence="2" id="KW-1185">Reference proteome</keyword>
<accession>A0A7E4VUK8</accession>
<sequence>MDLEAGRNENFESYFKSVISLDIWNASAGNRLYGVTQSGQRFAVMLIINLCYFVHQVVEPHGDSFCVKPVVQCVSFQNENLAKEYMENTHKELMSQTEIHSQNDFDNCAATLLKSVWGREVYRIRDFDVDGNPFAVVLIKNFAYYSVISFLQKNGFTQPQVNMTKWFLLDEAERRLQIELKKLKGKKGLKKVEVELFYDVTKYKDVKLELLPIISNSSTEYDPYFAEFVEKSVLCSFRGEEVYRKYCTTDTGQRFCFVVSKINYYILHVVLEPYLQERFRGSVKNDIEMYSLTLILLNIKKRTDVDRFVSEKLDQIVDKLQSHIDTRALEKHKCTLQASSFTNLYSHLRRGDHLRRNLKVRRFNIDYHDGIYLGNGQVAHYTTNNTVGFFKSKGGSGPGIVTLQEFLNGEDTLVVSFYLKPSRSSEHVAQVAEFLINNRFWDKQYNLVSRNCQLFAYLCTTTKLEHKLNQKNEAKDLRGGEFLVYY</sequence>
<evidence type="ECO:0000259" key="1">
    <source>
        <dbReference type="PROSITE" id="PS51934"/>
    </source>
</evidence>
<reference evidence="3" key="2">
    <citation type="submission" date="2020-10" db="UniProtKB">
        <authorList>
            <consortium name="WormBaseParasite"/>
        </authorList>
    </citation>
    <scope>IDENTIFICATION</scope>
</reference>
<proteinExistence type="predicted"/>
<evidence type="ECO:0000313" key="3">
    <source>
        <dbReference type="WBParaSite" id="Pan_g338.t1"/>
    </source>
</evidence>
<evidence type="ECO:0000313" key="2">
    <source>
        <dbReference type="Proteomes" id="UP000492821"/>
    </source>
</evidence>
<reference evidence="2" key="1">
    <citation type="journal article" date="2013" name="Genetics">
        <title>The draft genome and transcriptome of Panagrellus redivivus are shaped by the harsh demands of a free-living lifestyle.</title>
        <authorList>
            <person name="Srinivasan J."/>
            <person name="Dillman A.R."/>
            <person name="Macchietto M.G."/>
            <person name="Heikkinen L."/>
            <person name="Lakso M."/>
            <person name="Fracchia K.M."/>
            <person name="Antoshechkin I."/>
            <person name="Mortazavi A."/>
            <person name="Wong G."/>
            <person name="Sternberg P.W."/>
        </authorList>
    </citation>
    <scope>NUCLEOTIDE SEQUENCE [LARGE SCALE GENOMIC DNA]</scope>
    <source>
        <strain evidence="2">MT8872</strain>
    </source>
</reference>
<dbReference type="Gene3D" id="3.90.1720.10">
    <property type="entry name" value="endopeptidase domain like (from Nostoc punctiforme)"/>
    <property type="match status" value="1"/>
</dbReference>
<name>A0A7E4VUK8_PANRE</name>
<feature type="domain" description="LRAT" evidence="1">
    <location>
        <begin position="358"/>
        <end position="468"/>
    </location>
</feature>
<dbReference type="InterPro" id="IPR007053">
    <property type="entry name" value="LRAT_dom"/>
</dbReference>
<dbReference type="Proteomes" id="UP000492821">
    <property type="component" value="Unassembled WGS sequence"/>
</dbReference>
<dbReference type="WBParaSite" id="Pan_g338.t1">
    <property type="protein sequence ID" value="Pan_g338.t1"/>
    <property type="gene ID" value="Pan_g338"/>
</dbReference>
<protein>
    <submittedName>
        <fullName evidence="3">LRAT domain-containing protein</fullName>
    </submittedName>
</protein>
<organism evidence="2 3">
    <name type="scientific">Panagrellus redivivus</name>
    <name type="common">Microworm</name>
    <dbReference type="NCBI Taxonomy" id="6233"/>
    <lineage>
        <taxon>Eukaryota</taxon>
        <taxon>Metazoa</taxon>
        <taxon>Ecdysozoa</taxon>
        <taxon>Nematoda</taxon>
        <taxon>Chromadorea</taxon>
        <taxon>Rhabditida</taxon>
        <taxon>Tylenchina</taxon>
        <taxon>Panagrolaimomorpha</taxon>
        <taxon>Panagrolaimoidea</taxon>
        <taxon>Panagrolaimidae</taxon>
        <taxon>Panagrellus</taxon>
    </lineage>
</organism>
<dbReference type="Pfam" id="PF04970">
    <property type="entry name" value="LRAT"/>
    <property type="match status" value="1"/>
</dbReference>
<dbReference type="AlphaFoldDB" id="A0A7E4VUK8"/>
<dbReference type="PROSITE" id="PS51934">
    <property type="entry name" value="LRAT"/>
    <property type="match status" value="1"/>
</dbReference>